<accession>A0AAD9MML6</accession>
<dbReference type="EMBL" id="JASFZW010000002">
    <property type="protein sequence ID" value="KAK2079893.1"/>
    <property type="molecule type" value="Genomic_DNA"/>
</dbReference>
<protein>
    <submittedName>
        <fullName evidence="2">Uncharacterized protein</fullName>
    </submittedName>
</protein>
<proteinExistence type="predicted"/>
<dbReference type="AlphaFoldDB" id="A0AAD9MML6"/>
<dbReference type="Proteomes" id="UP001255856">
    <property type="component" value="Unassembled WGS sequence"/>
</dbReference>
<evidence type="ECO:0000256" key="1">
    <source>
        <dbReference type="SAM" id="MobiDB-lite"/>
    </source>
</evidence>
<name>A0AAD9MML6_PROWI</name>
<gene>
    <name evidence="2" type="ORF">QBZ16_002288</name>
</gene>
<sequence length="124" mass="13467">MKLASSLVSAIAEPLVTIDVGRMMRQLADPVKLRDVDGSRGQLSLWLLPNDDLSLMWRHTSSGPRSRAGAEPALEEDVDDSREGGLFANVTETACHLSFWEEIAHFPAGAHLTSDEPRACVLVG</sequence>
<comment type="caution">
    <text evidence="2">The sequence shown here is derived from an EMBL/GenBank/DDBJ whole genome shotgun (WGS) entry which is preliminary data.</text>
</comment>
<reference evidence="2" key="1">
    <citation type="submission" date="2021-01" db="EMBL/GenBank/DDBJ databases">
        <authorList>
            <person name="Eckstrom K.M.E."/>
        </authorList>
    </citation>
    <scope>NUCLEOTIDE SEQUENCE</scope>
    <source>
        <strain evidence="2">UVCC 0001</strain>
    </source>
</reference>
<evidence type="ECO:0000313" key="2">
    <source>
        <dbReference type="EMBL" id="KAK2079893.1"/>
    </source>
</evidence>
<evidence type="ECO:0000313" key="3">
    <source>
        <dbReference type="Proteomes" id="UP001255856"/>
    </source>
</evidence>
<organism evidence="2 3">
    <name type="scientific">Prototheca wickerhamii</name>
    <dbReference type="NCBI Taxonomy" id="3111"/>
    <lineage>
        <taxon>Eukaryota</taxon>
        <taxon>Viridiplantae</taxon>
        <taxon>Chlorophyta</taxon>
        <taxon>core chlorophytes</taxon>
        <taxon>Trebouxiophyceae</taxon>
        <taxon>Chlorellales</taxon>
        <taxon>Chlorellaceae</taxon>
        <taxon>Prototheca</taxon>
    </lineage>
</organism>
<feature type="region of interest" description="Disordered" evidence="1">
    <location>
        <begin position="59"/>
        <end position="81"/>
    </location>
</feature>
<keyword evidence="3" id="KW-1185">Reference proteome</keyword>